<evidence type="ECO:0000313" key="7">
    <source>
        <dbReference type="Proteomes" id="UP000261023"/>
    </source>
</evidence>
<dbReference type="AlphaFoldDB" id="A0A3E3DBR4"/>
<evidence type="ECO:0000313" key="6">
    <source>
        <dbReference type="EMBL" id="RGD66712.1"/>
    </source>
</evidence>
<dbReference type="Pfam" id="PF03466">
    <property type="entry name" value="LysR_substrate"/>
    <property type="match status" value="1"/>
</dbReference>
<dbReference type="PANTHER" id="PTHR30126">
    <property type="entry name" value="HTH-TYPE TRANSCRIPTIONAL REGULATOR"/>
    <property type="match status" value="1"/>
</dbReference>
<evidence type="ECO:0000256" key="2">
    <source>
        <dbReference type="ARBA" id="ARBA00023015"/>
    </source>
</evidence>
<evidence type="ECO:0000259" key="5">
    <source>
        <dbReference type="PROSITE" id="PS50931"/>
    </source>
</evidence>
<dbReference type="InterPro" id="IPR036388">
    <property type="entry name" value="WH-like_DNA-bd_sf"/>
</dbReference>
<evidence type="ECO:0000256" key="1">
    <source>
        <dbReference type="ARBA" id="ARBA00009437"/>
    </source>
</evidence>
<dbReference type="PROSITE" id="PS50931">
    <property type="entry name" value="HTH_LYSR"/>
    <property type="match status" value="1"/>
</dbReference>
<gene>
    <name evidence="6" type="ORF">DWX31_31015</name>
</gene>
<keyword evidence="2" id="KW-0805">Transcription regulation</keyword>
<name>A0A3E3DBR4_9FIRM</name>
<dbReference type="RefSeq" id="WP_029466202.1">
    <property type="nucleotide sequence ID" value="NZ_QTJW01000036.1"/>
</dbReference>
<dbReference type="EMBL" id="QTJW01000036">
    <property type="protein sequence ID" value="RGD66712.1"/>
    <property type="molecule type" value="Genomic_DNA"/>
</dbReference>
<dbReference type="PRINTS" id="PR00039">
    <property type="entry name" value="HTHLYSR"/>
</dbReference>
<evidence type="ECO:0000256" key="3">
    <source>
        <dbReference type="ARBA" id="ARBA00023125"/>
    </source>
</evidence>
<reference evidence="6 7" key="1">
    <citation type="submission" date="2018-08" db="EMBL/GenBank/DDBJ databases">
        <title>A genome reference for cultivated species of the human gut microbiota.</title>
        <authorList>
            <person name="Zou Y."/>
            <person name="Xue W."/>
            <person name="Luo G."/>
        </authorList>
    </citation>
    <scope>NUCLEOTIDE SEQUENCE [LARGE SCALE GENOMIC DNA]</scope>
    <source>
        <strain evidence="6 7">AF19-13AC</strain>
    </source>
</reference>
<dbReference type="Pfam" id="PF00126">
    <property type="entry name" value="HTH_1"/>
    <property type="match status" value="1"/>
</dbReference>
<keyword evidence="4" id="KW-0804">Transcription</keyword>
<dbReference type="InterPro" id="IPR036390">
    <property type="entry name" value="WH_DNA-bd_sf"/>
</dbReference>
<dbReference type="OrthoDB" id="9785745at2"/>
<dbReference type="GO" id="GO:0003700">
    <property type="term" value="F:DNA-binding transcription factor activity"/>
    <property type="evidence" value="ECO:0007669"/>
    <property type="project" value="InterPro"/>
</dbReference>
<dbReference type="GO" id="GO:0000976">
    <property type="term" value="F:transcription cis-regulatory region binding"/>
    <property type="evidence" value="ECO:0007669"/>
    <property type="project" value="TreeGrafter"/>
</dbReference>
<proteinExistence type="inferred from homology"/>
<sequence>MTIRYLEIFVEVCKQMNMSKAAQSLMISQSSVSQAVAALEKEYETILFERLNHSLYLTKAGEQMLYLSSQVLKSVSQMEKTMKLGNTVPTLNIGVCTTIGSCLLHPLLAAYRKRCGDVHVHVSAEINNSRVLEEKLLHAQLDLAVIQETDASPYLRYRPFLKDRLAVICWNGHPLAEAGRKTDLTELQKETFVGRESGSGTDYLLKQVFSSHGLSLKMDWCCNSIEGIKQAVIHRAGLAVMSEFLIQKELADKTFRVVEVNDFVFARRFVLACHKDKMESPEFKQFVALCDQLGQEGMEDLIAATQVGGSREGEGVKKSHSYFGE</sequence>
<dbReference type="Gene3D" id="3.40.190.290">
    <property type="match status" value="1"/>
</dbReference>
<dbReference type="InterPro" id="IPR000847">
    <property type="entry name" value="LysR_HTH_N"/>
</dbReference>
<accession>A0A3E3DBR4</accession>
<comment type="similarity">
    <text evidence="1">Belongs to the LysR transcriptional regulatory family.</text>
</comment>
<dbReference type="SUPFAM" id="SSF53850">
    <property type="entry name" value="Periplasmic binding protein-like II"/>
    <property type="match status" value="1"/>
</dbReference>
<organism evidence="6 7">
    <name type="scientific">Hungatella hathewayi</name>
    <dbReference type="NCBI Taxonomy" id="154046"/>
    <lineage>
        <taxon>Bacteria</taxon>
        <taxon>Bacillati</taxon>
        <taxon>Bacillota</taxon>
        <taxon>Clostridia</taxon>
        <taxon>Lachnospirales</taxon>
        <taxon>Lachnospiraceae</taxon>
        <taxon>Hungatella</taxon>
    </lineage>
</organism>
<dbReference type="PANTHER" id="PTHR30126:SF39">
    <property type="entry name" value="HTH-TYPE TRANSCRIPTIONAL REGULATOR CYSL"/>
    <property type="match status" value="1"/>
</dbReference>
<keyword evidence="3" id="KW-0238">DNA-binding</keyword>
<dbReference type="InterPro" id="IPR005119">
    <property type="entry name" value="LysR_subst-bd"/>
</dbReference>
<protein>
    <submittedName>
        <fullName evidence="6">LysR family transcriptional regulator</fullName>
    </submittedName>
</protein>
<comment type="caution">
    <text evidence="6">The sequence shown here is derived from an EMBL/GenBank/DDBJ whole genome shotgun (WGS) entry which is preliminary data.</text>
</comment>
<dbReference type="Gene3D" id="1.10.10.10">
    <property type="entry name" value="Winged helix-like DNA-binding domain superfamily/Winged helix DNA-binding domain"/>
    <property type="match status" value="1"/>
</dbReference>
<feature type="domain" description="HTH lysR-type" evidence="5">
    <location>
        <begin position="1"/>
        <end position="58"/>
    </location>
</feature>
<dbReference type="SUPFAM" id="SSF46785">
    <property type="entry name" value="Winged helix' DNA-binding domain"/>
    <property type="match status" value="1"/>
</dbReference>
<dbReference type="Proteomes" id="UP000261023">
    <property type="component" value="Unassembled WGS sequence"/>
</dbReference>
<evidence type="ECO:0000256" key="4">
    <source>
        <dbReference type="ARBA" id="ARBA00023163"/>
    </source>
</evidence>